<proteinExistence type="predicted"/>
<dbReference type="Proteomes" id="UP000887565">
    <property type="component" value="Unplaced"/>
</dbReference>
<reference evidence="2" key="1">
    <citation type="submission" date="2022-11" db="UniProtKB">
        <authorList>
            <consortium name="WormBaseParasite"/>
        </authorList>
    </citation>
    <scope>IDENTIFICATION</scope>
</reference>
<evidence type="ECO:0000313" key="2">
    <source>
        <dbReference type="WBParaSite" id="nRc.2.0.1.t38727-RA"/>
    </source>
</evidence>
<keyword evidence="1" id="KW-1185">Reference proteome</keyword>
<dbReference type="WBParaSite" id="nRc.2.0.1.t38727-RA">
    <property type="protein sequence ID" value="nRc.2.0.1.t38727-RA"/>
    <property type="gene ID" value="nRc.2.0.1.g38727"/>
</dbReference>
<sequence>MATTIFAHRLLSRIDDSELLLLLLRLLLLLAEASPLFGVGFRGLAAVPVVGCVFGSTTITSSSSSKYLSSSSSSNTNDIQISSTLANKFQSDLPLCRRIGLRQVHSKITI</sequence>
<dbReference type="AlphaFoldDB" id="A0A915KJX3"/>
<accession>A0A915KJX3</accession>
<name>A0A915KJX3_ROMCU</name>
<organism evidence="1 2">
    <name type="scientific">Romanomermis culicivorax</name>
    <name type="common">Nematode worm</name>
    <dbReference type="NCBI Taxonomy" id="13658"/>
    <lineage>
        <taxon>Eukaryota</taxon>
        <taxon>Metazoa</taxon>
        <taxon>Ecdysozoa</taxon>
        <taxon>Nematoda</taxon>
        <taxon>Enoplea</taxon>
        <taxon>Dorylaimia</taxon>
        <taxon>Mermithida</taxon>
        <taxon>Mermithoidea</taxon>
        <taxon>Mermithidae</taxon>
        <taxon>Romanomermis</taxon>
    </lineage>
</organism>
<evidence type="ECO:0000313" key="1">
    <source>
        <dbReference type="Proteomes" id="UP000887565"/>
    </source>
</evidence>
<protein>
    <submittedName>
        <fullName evidence="2">Secreted protein</fullName>
    </submittedName>
</protein>